<keyword evidence="2" id="KW-1185">Reference proteome</keyword>
<dbReference type="WBParaSite" id="L893_g5509.t1">
    <property type="protein sequence ID" value="L893_g5509.t1"/>
    <property type="gene ID" value="L893_g5509"/>
</dbReference>
<dbReference type="Proteomes" id="UP000095287">
    <property type="component" value="Unplaced"/>
</dbReference>
<feature type="region of interest" description="Disordered" evidence="1">
    <location>
        <begin position="1"/>
        <end position="98"/>
    </location>
</feature>
<feature type="compositionally biased region" description="Polar residues" evidence="1">
    <location>
        <begin position="80"/>
        <end position="96"/>
    </location>
</feature>
<reference evidence="3" key="1">
    <citation type="submission" date="2016-11" db="UniProtKB">
        <authorList>
            <consortium name="WormBaseParasite"/>
        </authorList>
    </citation>
    <scope>IDENTIFICATION</scope>
</reference>
<evidence type="ECO:0000313" key="2">
    <source>
        <dbReference type="Proteomes" id="UP000095287"/>
    </source>
</evidence>
<proteinExistence type="predicted"/>
<accession>A0A1I8AH00</accession>
<dbReference type="AlphaFoldDB" id="A0A1I8AH00"/>
<evidence type="ECO:0000313" key="3">
    <source>
        <dbReference type="WBParaSite" id="L893_g5509.t1"/>
    </source>
</evidence>
<name>A0A1I8AH00_9BILA</name>
<organism evidence="2 3">
    <name type="scientific">Steinernema glaseri</name>
    <dbReference type="NCBI Taxonomy" id="37863"/>
    <lineage>
        <taxon>Eukaryota</taxon>
        <taxon>Metazoa</taxon>
        <taxon>Ecdysozoa</taxon>
        <taxon>Nematoda</taxon>
        <taxon>Chromadorea</taxon>
        <taxon>Rhabditida</taxon>
        <taxon>Tylenchina</taxon>
        <taxon>Panagrolaimomorpha</taxon>
        <taxon>Strongyloidoidea</taxon>
        <taxon>Steinernematidae</taxon>
        <taxon>Steinernema</taxon>
    </lineage>
</organism>
<protein>
    <submittedName>
        <fullName evidence="3">Glutenin, low molecular weight subunit</fullName>
    </submittedName>
</protein>
<feature type="compositionally biased region" description="Low complexity" evidence="1">
    <location>
        <begin position="1"/>
        <end position="79"/>
    </location>
</feature>
<evidence type="ECO:0000256" key="1">
    <source>
        <dbReference type="SAM" id="MobiDB-lite"/>
    </source>
</evidence>
<sequence>MNMNQMGMNQNQQGQQPMHQQMYQSQHQMGMGRMMGQQGGQQMPQHAGMMNQGQGQPHQQFQQFQQQQQSGGHQQAPGSFMSSGASQGQHQMQVGRTSVAHEHPFPAIRSPRTTAAAEHSLDLRDVQFRKSASQREQPDDVRFSRLAPPTYVDRKWKPVHSSTAAATERANSLHQCRHSFAVNRCHGESRCGAASAL</sequence>